<evidence type="ECO:0000313" key="3">
    <source>
        <dbReference type="Proteomes" id="UP000237839"/>
    </source>
</evidence>
<keyword evidence="1" id="KW-0472">Membrane</keyword>
<evidence type="ECO:0000256" key="1">
    <source>
        <dbReference type="SAM" id="Phobius"/>
    </source>
</evidence>
<dbReference type="Proteomes" id="UP000237839">
    <property type="component" value="Unassembled WGS sequence"/>
</dbReference>
<accession>A0A2S9GXY9</accession>
<sequence>MSSQLPKPFEKPWFIVNCVALCIGIYAMIFHHATVIFGISMISFAAHAIYSGHFSLRNTDYSRREDSGAFWMSVFAYTCIGLFFCLIRKL</sequence>
<reference evidence="2 3" key="1">
    <citation type="submission" date="2018-02" db="EMBL/GenBank/DDBJ databases">
        <title>Solimicrobium silvestre gen. nov., sp. nov., isolated from alpine forest soil.</title>
        <authorList>
            <person name="Margesin R."/>
            <person name="Albuquerque L."/>
            <person name="Zhang D.-C."/>
            <person name="Froufe H.J.C."/>
            <person name="Severino R."/>
            <person name="Roxo I."/>
            <person name="Egas C."/>
            <person name="Da Costa M.S."/>
        </authorList>
    </citation>
    <scope>NUCLEOTIDE SEQUENCE [LARGE SCALE GENOMIC DNA]</scope>
    <source>
        <strain evidence="2 3">S20-91</strain>
    </source>
</reference>
<protein>
    <submittedName>
        <fullName evidence="2">Uncharacterized protein</fullName>
    </submittedName>
</protein>
<keyword evidence="1" id="KW-0812">Transmembrane</keyword>
<keyword evidence="1" id="KW-1133">Transmembrane helix</keyword>
<dbReference type="EMBL" id="PUGF01000013">
    <property type="protein sequence ID" value="PRC92526.1"/>
    <property type="molecule type" value="Genomic_DNA"/>
</dbReference>
<feature type="transmembrane region" description="Helical" evidence="1">
    <location>
        <begin position="12"/>
        <end position="29"/>
    </location>
</feature>
<comment type="caution">
    <text evidence="2">The sequence shown here is derived from an EMBL/GenBank/DDBJ whole genome shotgun (WGS) entry which is preliminary data.</text>
</comment>
<evidence type="ECO:0000313" key="2">
    <source>
        <dbReference type="EMBL" id="PRC92526.1"/>
    </source>
</evidence>
<dbReference type="AlphaFoldDB" id="A0A2S9GXY9"/>
<name>A0A2S9GXY9_9BURK</name>
<organism evidence="2 3">
    <name type="scientific">Solimicrobium silvestre</name>
    <dbReference type="NCBI Taxonomy" id="2099400"/>
    <lineage>
        <taxon>Bacteria</taxon>
        <taxon>Pseudomonadati</taxon>
        <taxon>Pseudomonadota</taxon>
        <taxon>Betaproteobacteria</taxon>
        <taxon>Burkholderiales</taxon>
        <taxon>Oxalobacteraceae</taxon>
        <taxon>Solimicrobium</taxon>
    </lineage>
</organism>
<gene>
    <name evidence="2" type="ORF">S2091_2901</name>
</gene>
<proteinExistence type="predicted"/>
<keyword evidence="3" id="KW-1185">Reference proteome</keyword>
<feature type="transmembrane region" description="Helical" evidence="1">
    <location>
        <begin position="68"/>
        <end position="87"/>
    </location>
</feature>
<feature type="transmembrane region" description="Helical" evidence="1">
    <location>
        <begin position="36"/>
        <end position="56"/>
    </location>
</feature>